<dbReference type="InterPro" id="IPR002942">
    <property type="entry name" value="S4_RNA-bd"/>
</dbReference>
<proteinExistence type="inferred from homology"/>
<dbReference type="PANTHER" id="PTHR11831:SF1">
    <property type="entry name" value="U3 SMALL NUCLEOLAR RIBONUCLEOPROTEIN PROTEIN IMP3"/>
    <property type="match status" value="1"/>
</dbReference>
<evidence type="ECO:0000259" key="8">
    <source>
        <dbReference type="SMART" id="SM01390"/>
    </source>
</evidence>
<dbReference type="SUPFAM" id="SSF55174">
    <property type="entry name" value="Alpha-L RNA-binding motif"/>
    <property type="match status" value="1"/>
</dbReference>
<dbReference type="GO" id="GO:0030515">
    <property type="term" value="F:snoRNA binding"/>
    <property type="evidence" value="ECO:0007669"/>
    <property type="project" value="TreeGrafter"/>
</dbReference>
<dbReference type="GO" id="GO:0032040">
    <property type="term" value="C:small-subunit processome"/>
    <property type="evidence" value="ECO:0007669"/>
    <property type="project" value="TreeGrafter"/>
</dbReference>
<dbReference type="EMBL" id="BLIY01000022">
    <property type="protein sequence ID" value="GFE55500.1"/>
    <property type="molecule type" value="Genomic_DNA"/>
</dbReference>
<dbReference type="InterPro" id="IPR022801">
    <property type="entry name" value="Ribosomal_uS4"/>
</dbReference>
<dbReference type="Pfam" id="PF00163">
    <property type="entry name" value="Ribosomal_S4"/>
    <property type="match status" value="1"/>
</dbReference>
<gene>
    <name evidence="9" type="ORF">BaOVIS_029040</name>
</gene>
<keyword evidence="6 9" id="KW-0687">Ribonucleoprotein</keyword>
<dbReference type="Pfam" id="PF01479">
    <property type="entry name" value="S4"/>
    <property type="match status" value="1"/>
</dbReference>
<name>A0A9W5WVW8_BABOV</name>
<evidence type="ECO:0000256" key="4">
    <source>
        <dbReference type="ARBA" id="ARBA00022884"/>
    </source>
</evidence>
<dbReference type="PANTHER" id="PTHR11831">
    <property type="entry name" value="30S 40S RIBOSOMAL PROTEIN"/>
    <property type="match status" value="1"/>
</dbReference>
<dbReference type="CDD" id="cd00165">
    <property type="entry name" value="S4"/>
    <property type="match status" value="1"/>
</dbReference>
<comment type="similarity">
    <text evidence="2">Belongs to the universal ribosomal protein uS4 family.</text>
</comment>
<dbReference type="GO" id="GO:0042274">
    <property type="term" value="P:ribosomal small subunit biogenesis"/>
    <property type="evidence" value="ECO:0007669"/>
    <property type="project" value="TreeGrafter"/>
</dbReference>
<dbReference type="Gene3D" id="3.10.290.10">
    <property type="entry name" value="RNA-binding S4 domain"/>
    <property type="match status" value="1"/>
</dbReference>
<evidence type="ECO:0000256" key="1">
    <source>
        <dbReference type="ARBA" id="ARBA00004604"/>
    </source>
</evidence>
<evidence type="ECO:0000313" key="9">
    <source>
        <dbReference type="EMBL" id="GFE55500.1"/>
    </source>
</evidence>
<comment type="subcellular location">
    <subcellularLocation>
        <location evidence="1">Nucleus</location>
        <location evidence="1">Nucleolus</location>
    </subcellularLocation>
</comment>
<evidence type="ECO:0000256" key="6">
    <source>
        <dbReference type="ARBA" id="ARBA00023274"/>
    </source>
</evidence>
<dbReference type="InterPro" id="IPR036986">
    <property type="entry name" value="S4_RNA-bd_sf"/>
</dbReference>
<dbReference type="InterPro" id="IPR001912">
    <property type="entry name" value="Ribosomal_uS4_N"/>
</dbReference>
<dbReference type="Proteomes" id="UP001057455">
    <property type="component" value="Unassembled WGS sequence"/>
</dbReference>
<reference evidence="9" key="1">
    <citation type="submission" date="2019-12" db="EMBL/GenBank/DDBJ databases">
        <title>Genome sequence of Babesia ovis.</title>
        <authorList>
            <person name="Yamagishi J."/>
            <person name="Sevinc F."/>
            <person name="Xuan X."/>
        </authorList>
    </citation>
    <scope>NUCLEOTIDE SEQUENCE</scope>
    <source>
        <strain evidence="9">Selcuk</strain>
    </source>
</reference>
<evidence type="ECO:0000256" key="3">
    <source>
        <dbReference type="ARBA" id="ARBA00022517"/>
    </source>
</evidence>
<dbReference type="OrthoDB" id="10248812at2759"/>
<keyword evidence="10" id="KW-1185">Reference proteome</keyword>
<evidence type="ECO:0000256" key="2">
    <source>
        <dbReference type="ARBA" id="ARBA00007465"/>
    </source>
</evidence>
<dbReference type="PROSITE" id="PS50889">
    <property type="entry name" value="S4"/>
    <property type="match status" value="1"/>
</dbReference>
<keyword evidence="4 7" id="KW-0694">RNA-binding</keyword>
<protein>
    <submittedName>
        <fullName evidence="9">U3 small nucleolar ribonucleoprotein IMP3</fullName>
    </submittedName>
</protein>
<dbReference type="GO" id="GO:0019843">
    <property type="term" value="F:rRNA binding"/>
    <property type="evidence" value="ECO:0007669"/>
    <property type="project" value="InterPro"/>
</dbReference>
<keyword evidence="5" id="KW-0539">Nucleus</keyword>
<dbReference type="AlphaFoldDB" id="A0A9W5WVW8"/>
<dbReference type="GO" id="GO:0034457">
    <property type="term" value="C:Mpp10 complex"/>
    <property type="evidence" value="ECO:0007669"/>
    <property type="project" value="TreeGrafter"/>
</dbReference>
<dbReference type="GO" id="GO:0006364">
    <property type="term" value="P:rRNA processing"/>
    <property type="evidence" value="ECO:0007669"/>
    <property type="project" value="TreeGrafter"/>
</dbReference>
<dbReference type="SMART" id="SM01390">
    <property type="entry name" value="Ribosomal_S4"/>
    <property type="match status" value="1"/>
</dbReference>
<sequence length="186" mass="22217">MRQLKYHEQKLLKKVNIYDWKRVDTHRETKILRRYYIQDPEDYHKYNKLVGRITKLVSELRKLPEDDSFRIKMTDALLEKFLSRYQMGLISVRGNLELCERLSASVFCRRRLATVLVQRKFCEHFKQAVTYIEQGHIRVGLDVVNNPAYHVTRELEDHITWSQGSKIKEKVVDFTGARDDFELLGN</sequence>
<keyword evidence="3" id="KW-0690">Ribosome biogenesis</keyword>
<accession>A0A9W5WVW8</accession>
<comment type="caution">
    <text evidence="9">The sequence shown here is derived from an EMBL/GenBank/DDBJ whole genome shotgun (WGS) entry which is preliminary data.</text>
</comment>
<feature type="domain" description="Small ribosomal subunit protein uS4 N-terminal" evidence="8">
    <location>
        <begin position="3"/>
        <end position="109"/>
    </location>
</feature>
<evidence type="ECO:0000256" key="5">
    <source>
        <dbReference type="ARBA" id="ARBA00023242"/>
    </source>
</evidence>
<organism evidence="9 10">
    <name type="scientific">Babesia ovis</name>
    <dbReference type="NCBI Taxonomy" id="5869"/>
    <lineage>
        <taxon>Eukaryota</taxon>
        <taxon>Sar</taxon>
        <taxon>Alveolata</taxon>
        <taxon>Apicomplexa</taxon>
        <taxon>Aconoidasida</taxon>
        <taxon>Piroplasmida</taxon>
        <taxon>Babesiidae</taxon>
        <taxon>Babesia</taxon>
    </lineage>
</organism>
<evidence type="ECO:0000256" key="7">
    <source>
        <dbReference type="PROSITE-ProRule" id="PRU00182"/>
    </source>
</evidence>
<evidence type="ECO:0000313" key="10">
    <source>
        <dbReference type="Proteomes" id="UP001057455"/>
    </source>
</evidence>